<dbReference type="OrthoDB" id="73901at2759"/>
<keyword evidence="6" id="KW-0186">Copper</keyword>
<dbReference type="PANTHER" id="PTHR12483:SF92">
    <property type="entry name" value="COPPER TRANSPORT PROTEIN"/>
    <property type="match status" value="1"/>
</dbReference>
<dbReference type="PANTHER" id="PTHR12483">
    <property type="entry name" value="SOLUTE CARRIER FAMILY 31 COPPER TRANSPORTERS"/>
    <property type="match status" value="1"/>
</dbReference>
<comment type="subcellular location">
    <subcellularLocation>
        <location evidence="6">Membrane</location>
        <topology evidence="6">Multi-pass membrane protein</topology>
    </subcellularLocation>
</comment>
<dbReference type="Proteomes" id="UP000238479">
    <property type="component" value="Chromosome 6"/>
</dbReference>
<organism evidence="7 8">
    <name type="scientific">Rosa chinensis</name>
    <name type="common">China rose</name>
    <dbReference type="NCBI Taxonomy" id="74649"/>
    <lineage>
        <taxon>Eukaryota</taxon>
        <taxon>Viridiplantae</taxon>
        <taxon>Streptophyta</taxon>
        <taxon>Embryophyta</taxon>
        <taxon>Tracheophyta</taxon>
        <taxon>Spermatophyta</taxon>
        <taxon>Magnoliopsida</taxon>
        <taxon>eudicotyledons</taxon>
        <taxon>Gunneridae</taxon>
        <taxon>Pentapetalae</taxon>
        <taxon>rosids</taxon>
        <taxon>fabids</taxon>
        <taxon>Rosales</taxon>
        <taxon>Rosaceae</taxon>
        <taxon>Rosoideae</taxon>
        <taxon>Rosoideae incertae sedis</taxon>
        <taxon>Rosa</taxon>
    </lineage>
</organism>
<protein>
    <recommendedName>
        <fullName evidence="6">Copper transport protein</fullName>
    </recommendedName>
</protein>
<evidence type="ECO:0000256" key="1">
    <source>
        <dbReference type="ARBA" id="ARBA00006921"/>
    </source>
</evidence>
<reference evidence="7 8" key="1">
    <citation type="journal article" date="2018" name="Nat. Genet.">
        <title>The Rosa genome provides new insights in the design of modern roses.</title>
        <authorList>
            <person name="Bendahmane M."/>
        </authorList>
    </citation>
    <scope>NUCLEOTIDE SEQUENCE [LARGE SCALE GENOMIC DNA]</scope>
    <source>
        <strain evidence="8">cv. Old Blush</strain>
    </source>
</reference>
<gene>
    <name evidence="7" type="ORF">RchiOBHm_Chr6g0312031</name>
</gene>
<comment type="similarity">
    <text evidence="1 6">Belongs to the copper transporter (Ctr) (TC 1.A.56) family. SLC31A subfamily.</text>
</comment>
<evidence type="ECO:0000313" key="7">
    <source>
        <dbReference type="EMBL" id="PRQ28066.1"/>
    </source>
</evidence>
<keyword evidence="2 6" id="KW-0812">Transmembrane</keyword>
<evidence type="ECO:0000313" key="8">
    <source>
        <dbReference type="Proteomes" id="UP000238479"/>
    </source>
</evidence>
<dbReference type="STRING" id="74649.A0A2P6Q1M2"/>
<dbReference type="AlphaFoldDB" id="A0A2P6Q1M2"/>
<dbReference type="OMA" id="SQQTACG"/>
<comment type="caution">
    <text evidence="7">The sequence shown here is derived from an EMBL/GenBank/DDBJ whole genome shotgun (WGS) entry which is preliminary data.</text>
</comment>
<dbReference type="GO" id="GO:0005375">
    <property type="term" value="F:copper ion transmembrane transporter activity"/>
    <property type="evidence" value="ECO:0007669"/>
    <property type="project" value="UniProtKB-UniRule"/>
</dbReference>
<keyword evidence="6" id="KW-0406">Ion transport</keyword>
<evidence type="ECO:0000256" key="6">
    <source>
        <dbReference type="RuleBase" id="RU367022"/>
    </source>
</evidence>
<evidence type="ECO:0000256" key="4">
    <source>
        <dbReference type="ARBA" id="ARBA00022989"/>
    </source>
</evidence>
<dbReference type="InterPro" id="IPR007274">
    <property type="entry name" value="Cop_transporter"/>
</dbReference>
<feature type="transmembrane region" description="Helical" evidence="6">
    <location>
        <begin position="85"/>
        <end position="106"/>
    </location>
</feature>
<dbReference type="GO" id="GO:0005886">
    <property type="term" value="C:plasma membrane"/>
    <property type="evidence" value="ECO:0007669"/>
    <property type="project" value="TreeGrafter"/>
</dbReference>
<feature type="transmembrane region" description="Helical" evidence="6">
    <location>
        <begin position="112"/>
        <end position="131"/>
    </location>
</feature>
<dbReference type="EMBL" id="PDCK01000044">
    <property type="protein sequence ID" value="PRQ28066.1"/>
    <property type="molecule type" value="Genomic_DNA"/>
</dbReference>
<keyword evidence="5 6" id="KW-0472">Membrane</keyword>
<keyword evidence="8" id="KW-1185">Reference proteome</keyword>
<name>A0A2P6Q1M2_ROSCH</name>
<evidence type="ECO:0000256" key="3">
    <source>
        <dbReference type="ARBA" id="ARBA00022796"/>
    </source>
</evidence>
<proteinExistence type="inferred from homology"/>
<dbReference type="Gramene" id="PRQ28066">
    <property type="protein sequence ID" value="PRQ28066"/>
    <property type="gene ID" value="RchiOBHm_Chr6g0312031"/>
</dbReference>
<feature type="transmembrane region" description="Helical" evidence="6">
    <location>
        <begin position="24"/>
        <end position="44"/>
    </location>
</feature>
<keyword evidence="6" id="KW-0813">Transport</keyword>
<keyword evidence="3 6" id="KW-0187">Copper transport</keyword>
<dbReference type="Pfam" id="PF04145">
    <property type="entry name" value="Ctr"/>
    <property type="match status" value="1"/>
</dbReference>
<sequence>MMHMTFYWSKQVTLLFDSWSTTTWLGYALTLLACLIVPAFYQYLEGLRVRLRLVSSAGKAAAAAGSDPIETPLLRAKPAGGGKFSVVKLAGAVIFAVNSAIGYMLMLAVMSYNGGVFVAIVLGLAIGYLFFRSGDEEVSAAVENPCACA</sequence>
<evidence type="ECO:0000256" key="2">
    <source>
        <dbReference type="ARBA" id="ARBA00022692"/>
    </source>
</evidence>
<accession>A0A2P6Q1M2</accession>
<keyword evidence="4 6" id="KW-1133">Transmembrane helix</keyword>
<evidence type="ECO:0000256" key="5">
    <source>
        <dbReference type="ARBA" id="ARBA00023136"/>
    </source>
</evidence>